<dbReference type="AlphaFoldDB" id="A0A512J6M1"/>
<dbReference type="Proteomes" id="UP000321960">
    <property type="component" value="Unassembled WGS sequence"/>
</dbReference>
<keyword evidence="1" id="KW-1133">Transmembrane helix</keyword>
<evidence type="ECO:0000313" key="3">
    <source>
        <dbReference type="Proteomes" id="UP000321960"/>
    </source>
</evidence>
<comment type="caution">
    <text evidence="2">The sequence shown here is derived from an EMBL/GenBank/DDBJ whole genome shotgun (WGS) entry which is preliminary data.</text>
</comment>
<evidence type="ECO:0000256" key="1">
    <source>
        <dbReference type="SAM" id="Phobius"/>
    </source>
</evidence>
<keyword evidence="1" id="KW-0472">Membrane</keyword>
<sequence>MSCRHQSDSLPLGPVEVMPARSRKWLRWPSELPRPCNDNRSTGMAQVAKIAAVGLAGLMGLASLVAGLVT</sequence>
<proteinExistence type="predicted"/>
<accession>A0A512J6M1</accession>
<keyword evidence="1" id="KW-0812">Transmembrane</keyword>
<evidence type="ECO:0000313" key="2">
    <source>
        <dbReference type="EMBL" id="GEP05583.1"/>
    </source>
</evidence>
<dbReference type="EMBL" id="BJZU01000073">
    <property type="protein sequence ID" value="GEP05583.1"/>
    <property type="molecule type" value="Genomic_DNA"/>
</dbReference>
<feature type="transmembrane region" description="Helical" evidence="1">
    <location>
        <begin position="50"/>
        <end position="69"/>
    </location>
</feature>
<name>A0A512J6M1_9HYPH</name>
<protein>
    <submittedName>
        <fullName evidence="2">Uncharacterized protein</fullName>
    </submittedName>
</protein>
<reference evidence="2 3" key="1">
    <citation type="submission" date="2019-07" db="EMBL/GenBank/DDBJ databases">
        <title>Whole genome shotgun sequence of Methylobacterium oxalidis NBRC 107715.</title>
        <authorList>
            <person name="Hosoyama A."/>
            <person name="Uohara A."/>
            <person name="Ohji S."/>
            <person name="Ichikawa N."/>
        </authorList>
    </citation>
    <scope>NUCLEOTIDE SEQUENCE [LARGE SCALE GENOMIC DNA]</scope>
    <source>
        <strain evidence="2 3">NBRC 107715</strain>
    </source>
</reference>
<organism evidence="2 3">
    <name type="scientific">Methylobacterium oxalidis</name>
    <dbReference type="NCBI Taxonomy" id="944322"/>
    <lineage>
        <taxon>Bacteria</taxon>
        <taxon>Pseudomonadati</taxon>
        <taxon>Pseudomonadota</taxon>
        <taxon>Alphaproteobacteria</taxon>
        <taxon>Hyphomicrobiales</taxon>
        <taxon>Methylobacteriaceae</taxon>
        <taxon>Methylobacterium</taxon>
    </lineage>
</organism>
<gene>
    <name evidence="2" type="ORF">MOX02_36210</name>
</gene>